<dbReference type="RefSeq" id="WP_092631207.1">
    <property type="nucleotide sequence ID" value="NZ_FNQT01000001.1"/>
</dbReference>
<organism evidence="1 2">
    <name type="scientific">Haloplanus vescus</name>
    <dbReference type="NCBI Taxonomy" id="555874"/>
    <lineage>
        <taxon>Archaea</taxon>
        <taxon>Methanobacteriati</taxon>
        <taxon>Methanobacteriota</taxon>
        <taxon>Stenosarchaea group</taxon>
        <taxon>Halobacteria</taxon>
        <taxon>Halobacteriales</taxon>
        <taxon>Haloferacaceae</taxon>
        <taxon>Haloplanus</taxon>
    </lineage>
</organism>
<proteinExistence type="predicted"/>
<name>A0A1H3W678_9EURY</name>
<sequence>MDEDDDTGRVRNKVARLIAAYDLGDSFGDELERLWTAEGQERRSLRDLADRFNRTLLESAMAEAGASTVGGEVDNLYRLLTDDNVSSGMRTEARSRLEREGVDVDQLETDFVTYQAIRSYLTDYRDATYERSDGRQVDTVLDTVGRLRARLRSVTEDRLERLRDTDRITLGDFRLFVDVDVLCEECGGQYGVVDLLERGGCDCDTES</sequence>
<dbReference type="OrthoDB" id="304916at2157"/>
<reference evidence="1 2" key="1">
    <citation type="submission" date="2016-10" db="EMBL/GenBank/DDBJ databases">
        <authorList>
            <person name="de Groot N.N."/>
        </authorList>
    </citation>
    <scope>NUCLEOTIDE SEQUENCE [LARGE SCALE GENOMIC DNA]</scope>
    <source>
        <strain evidence="1 2">CGMCC 1.8712</strain>
    </source>
</reference>
<dbReference type="EMBL" id="FNQT01000001">
    <property type="protein sequence ID" value="SDZ82593.1"/>
    <property type="molecule type" value="Genomic_DNA"/>
</dbReference>
<evidence type="ECO:0000313" key="2">
    <source>
        <dbReference type="Proteomes" id="UP000236755"/>
    </source>
</evidence>
<keyword evidence="2" id="KW-1185">Reference proteome</keyword>
<evidence type="ECO:0000313" key="1">
    <source>
        <dbReference type="EMBL" id="SDZ82593.1"/>
    </source>
</evidence>
<gene>
    <name evidence="1" type="ORF">SAMN04488065_0600</name>
</gene>
<dbReference type="AlphaFoldDB" id="A0A1H3W678"/>
<dbReference type="InterPro" id="IPR048925">
    <property type="entry name" value="RdfA"/>
</dbReference>
<protein>
    <submittedName>
        <fullName evidence="1">Uncharacterized protein</fullName>
    </submittedName>
</protein>
<dbReference type="Pfam" id="PF21811">
    <property type="entry name" value="RdfA"/>
    <property type="match status" value="1"/>
</dbReference>
<accession>A0A1H3W678</accession>
<dbReference type="Proteomes" id="UP000236755">
    <property type="component" value="Unassembled WGS sequence"/>
</dbReference>